<sequence length="99" mass="11430">MEQGKYYEFCSNGGAPMGFIFNDRIYEYGWAPEIDTAGFVDEGGRVIYKDQPVATIERDKVVFHRDNYELDLEEKSSSEIAERLKERNIKIDLSVLAQI</sequence>
<accession>A0A928V5Z2</accession>
<dbReference type="Proteomes" id="UP000652567">
    <property type="component" value="Unassembled WGS sequence"/>
</dbReference>
<evidence type="ECO:0000313" key="2">
    <source>
        <dbReference type="Proteomes" id="UP000652567"/>
    </source>
</evidence>
<keyword evidence="2" id="KW-1185">Reference proteome</keyword>
<dbReference type="EMBL" id="PRDL01000001">
    <property type="protein sequence ID" value="MBE8718503.1"/>
    <property type="molecule type" value="Genomic_DNA"/>
</dbReference>
<comment type="caution">
    <text evidence="1">The sequence shown here is derived from an EMBL/GenBank/DDBJ whole genome shotgun (WGS) entry which is preliminary data.</text>
</comment>
<name>A0A928V5Z2_9GAMM</name>
<dbReference type="RefSeq" id="WP_193911125.1">
    <property type="nucleotide sequence ID" value="NZ_PRDL01000001.1"/>
</dbReference>
<organism evidence="1 2">
    <name type="scientific">Cellvibrio polysaccharolyticus</name>
    <dbReference type="NCBI Taxonomy" id="2082724"/>
    <lineage>
        <taxon>Bacteria</taxon>
        <taxon>Pseudomonadati</taxon>
        <taxon>Pseudomonadota</taxon>
        <taxon>Gammaproteobacteria</taxon>
        <taxon>Cellvibrionales</taxon>
        <taxon>Cellvibrionaceae</taxon>
        <taxon>Cellvibrio</taxon>
    </lineage>
</organism>
<dbReference type="AlphaFoldDB" id="A0A928V5Z2"/>
<protein>
    <submittedName>
        <fullName evidence="1">Uncharacterized protein</fullName>
    </submittedName>
</protein>
<gene>
    <name evidence="1" type="ORF">C4F51_15060</name>
</gene>
<reference evidence="1" key="1">
    <citation type="submission" date="2018-07" db="EMBL/GenBank/DDBJ databases">
        <title>Genome assembly of strain Ka43.</title>
        <authorList>
            <person name="Kukolya J."/>
            <person name="Nagy I."/>
            <person name="Horvath B."/>
            <person name="Toth A."/>
        </authorList>
    </citation>
    <scope>NUCLEOTIDE SEQUENCE</scope>
    <source>
        <strain evidence="1">KB43</strain>
    </source>
</reference>
<evidence type="ECO:0000313" key="1">
    <source>
        <dbReference type="EMBL" id="MBE8718503.1"/>
    </source>
</evidence>
<proteinExistence type="predicted"/>